<evidence type="ECO:0000313" key="2">
    <source>
        <dbReference type="Proteomes" id="UP000185557"/>
    </source>
</evidence>
<dbReference type="STRING" id="549789.NIES30_05345"/>
<reference evidence="1 2" key="1">
    <citation type="submission" date="2016-11" db="EMBL/GenBank/DDBJ databases">
        <title>Draft Genome Sequences of Nine Cyanobacterial Strains from Diverse Habitats.</title>
        <authorList>
            <person name="Zhu T."/>
            <person name="Hou S."/>
            <person name="Lu X."/>
            <person name="Hess W.R."/>
        </authorList>
    </citation>
    <scope>NUCLEOTIDE SEQUENCE [LARGE SCALE GENOMIC DNA]</scope>
    <source>
        <strain evidence="1 2">NIES-30</strain>
    </source>
</reference>
<protein>
    <submittedName>
        <fullName evidence="1">Uncharacterized protein</fullName>
    </submittedName>
</protein>
<keyword evidence="2" id="KW-1185">Reference proteome</keyword>
<dbReference type="AlphaFoldDB" id="A0A1U7J9E1"/>
<dbReference type="Proteomes" id="UP000185557">
    <property type="component" value="Unassembled WGS sequence"/>
</dbReference>
<sequence>MGLISVVGLNLARASDPIPEAVYDCLPPQTQATKLWGLVETASGSYLLIGAGEGETYQEVLIYLDAQSACRSLLPEDDPVLSHYIPLNLARELALQRYTQVLQEQGGRDAYQQQLTEYLTAAPEGTRSQFPEEYLWALEQLGIELPPNSYEVLR</sequence>
<gene>
    <name evidence="1" type="ORF">NIES30_05345</name>
</gene>
<dbReference type="EMBL" id="MRCG01000002">
    <property type="protein sequence ID" value="OKH50127.1"/>
    <property type="molecule type" value="Genomic_DNA"/>
</dbReference>
<name>A0A1U7J9E1_9CYAN</name>
<comment type="caution">
    <text evidence="1">The sequence shown here is derived from an EMBL/GenBank/DDBJ whole genome shotgun (WGS) entry which is preliminary data.</text>
</comment>
<proteinExistence type="predicted"/>
<organism evidence="1 2">
    <name type="scientific">Phormidium tenue NIES-30</name>
    <dbReference type="NCBI Taxonomy" id="549789"/>
    <lineage>
        <taxon>Bacteria</taxon>
        <taxon>Bacillati</taxon>
        <taxon>Cyanobacteriota</taxon>
        <taxon>Cyanophyceae</taxon>
        <taxon>Oscillatoriophycideae</taxon>
        <taxon>Oscillatoriales</taxon>
        <taxon>Oscillatoriaceae</taxon>
        <taxon>Phormidium</taxon>
    </lineage>
</organism>
<accession>A0A1U7J9E1</accession>
<evidence type="ECO:0000313" key="1">
    <source>
        <dbReference type="EMBL" id="OKH50127.1"/>
    </source>
</evidence>